<keyword evidence="4" id="KW-1185">Reference proteome</keyword>
<comment type="caution">
    <text evidence="3">The sequence shown here is derived from an EMBL/GenBank/DDBJ whole genome shotgun (WGS) entry which is preliminary data.</text>
</comment>
<accession>A0A2T9Z226</accession>
<feature type="signal peptide" evidence="2">
    <location>
        <begin position="1"/>
        <end position="17"/>
    </location>
</feature>
<organism evidence="3 4">
    <name type="scientific">Furculomyces boomerangus</name>
    <dbReference type="NCBI Taxonomy" id="61424"/>
    <lineage>
        <taxon>Eukaryota</taxon>
        <taxon>Fungi</taxon>
        <taxon>Fungi incertae sedis</taxon>
        <taxon>Zoopagomycota</taxon>
        <taxon>Kickxellomycotina</taxon>
        <taxon>Harpellomycetes</taxon>
        <taxon>Harpellales</taxon>
        <taxon>Harpellaceae</taxon>
        <taxon>Furculomyces</taxon>
    </lineage>
</organism>
<sequence>MIKTILFAGLFALTSYGQNTGNIKELDWDIYNKCSTISPLSMEDCIKDHFNENGFGQYFDDIDCGDTCDTSSDVYPECMRKCYVRGLRDILEEESGAESAPSPSDKLDNEITVTPTDKPDKESPDNSSDKSDNKSTDTPSNNSDDENKSNFSSSSSTVSENSSSRSSSKESSNSSSHSDSESESSNPNSAELSKVPKCFVASLPILSVLVYYSFF</sequence>
<feature type="compositionally biased region" description="Low complexity" evidence="1">
    <location>
        <begin position="149"/>
        <end position="192"/>
    </location>
</feature>
<evidence type="ECO:0000313" key="4">
    <source>
        <dbReference type="Proteomes" id="UP000245699"/>
    </source>
</evidence>
<name>A0A2T9Z226_9FUNG</name>
<gene>
    <name evidence="3" type="ORF">BB559_001388</name>
</gene>
<evidence type="ECO:0000256" key="2">
    <source>
        <dbReference type="SAM" id="SignalP"/>
    </source>
</evidence>
<dbReference type="Proteomes" id="UP000245699">
    <property type="component" value="Unassembled WGS sequence"/>
</dbReference>
<evidence type="ECO:0000313" key="3">
    <source>
        <dbReference type="EMBL" id="PVU98647.1"/>
    </source>
</evidence>
<feature type="compositionally biased region" description="Basic and acidic residues" evidence="1">
    <location>
        <begin position="117"/>
        <end position="135"/>
    </location>
</feature>
<dbReference type="EMBL" id="MBFT01000071">
    <property type="protein sequence ID" value="PVU98647.1"/>
    <property type="molecule type" value="Genomic_DNA"/>
</dbReference>
<protein>
    <submittedName>
        <fullName evidence="3">Uncharacterized protein</fullName>
    </submittedName>
</protein>
<keyword evidence="2" id="KW-0732">Signal</keyword>
<evidence type="ECO:0000256" key="1">
    <source>
        <dbReference type="SAM" id="MobiDB-lite"/>
    </source>
</evidence>
<reference evidence="3 4" key="1">
    <citation type="journal article" date="2018" name="MBio">
        <title>Comparative Genomics Reveals the Core Gene Toolbox for the Fungus-Insect Symbiosis.</title>
        <authorList>
            <person name="Wang Y."/>
            <person name="Stata M."/>
            <person name="Wang W."/>
            <person name="Stajich J.E."/>
            <person name="White M.M."/>
            <person name="Moncalvo J.M."/>
        </authorList>
    </citation>
    <scope>NUCLEOTIDE SEQUENCE [LARGE SCALE GENOMIC DNA]</scope>
    <source>
        <strain evidence="3 4">AUS-77-4</strain>
    </source>
</reference>
<feature type="chain" id="PRO_5015679817" evidence="2">
    <location>
        <begin position="18"/>
        <end position="215"/>
    </location>
</feature>
<proteinExistence type="predicted"/>
<dbReference type="AlphaFoldDB" id="A0A2T9Z226"/>
<feature type="region of interest" description="Disordered" evidence="1">
    <location>
        <begin position="93"/>
        <end position="192"/>
    </location>
</feature>